<dbReference type="InterPro" id="IPR047951">
    <property type="entry name" value="Transpos_ISL3"/>
</dbReference>
<dbReference type="EMBL" id="RJUF01000022">
    <property type="protein sequence ID" value="MCP9763200.1"/>
    <property type="molecule type" value="Genomic_DNA"/>
</dbReference>
<keyword evidence="4" id="KW-1185">Reference proteome</keyword>
<dbReference type="InterPro" id="IPR032877">
    <property type="entry name" value="Transposase_HTH"/>
</dbReference>
<proteinExistence type="predicted"/>
<dbReference type="PANTHER" id="PTHR33498">
    <property type="entry name" value="TRANSPOSASE FOR INSERTION SEQUENCE ELEMENT IS1557"/>
    <property type="match status" value="1"/>
</dbReference>
<dbReference type="AlphaFoldDB" id="A0AAE3H545"/>
<sequence>MNSEQIFQLALGLNEPWCVSKVEFLEGEGQKELHLTIDYKIGFFVDKTGKSTVHDRVERKWRHQNFFEHKCYLHCKIPRVRTLENKVEQVSVPWAREGSGFTLLFEAFSMLLIEQEMPVNKVGKVIGVYPNRIWNIFNYWLGIAYSDADHGNISTLGIDETSSKKGHDYITVAVDMKTSRVVHATEGKGADTITKIADYLETKGTLRESIKQVCIDLSPSFISGVESEFSNAQIVFDRYHVKALLNKSMDDLRKQELKAHLMLKGQKYLFLKNDKNMTVSQKIQRDMSLEALPRLGAAYRLKILFDDFWSIKSPQEAQGFLAYWCDMVKEAMIPQFEKFADTVMKHWKGITNYSKYHISNGILEGTNSKIQLAKARARGYRNKNNFINMIYLIAGKLNFNYPFYST</sequence>
<feature type="domain" description="Transposase IS204/IS1001/IS1096/IS1165 DDE" evidence="1">
    <location>
        <begin position="156"/>
        <end position="390"/>
    </location>
</feature>
<dbReference type="PANTHER" id="PTHR33498:SF1">
    <property type="entry name" value="TRANSPOSASE FOR INSERTION SEQUENCE ELEMENT IS1557"/>
    <property type="match status" value="1"/>
</dbReference>
<dbReference type="Proteomes" id="UP001204144">
    <property type="component" value="Unassembled WGS sequence"/>
</dbReference>
<protein>
    <submittedName>
        <fullName evidence="3">ISL3 family transposase</fullName>
    </submittedName>
</protein>
<evidence type="ECO:0000313" key="3">
    <source>
        <dbReference type="EMBL" id="MCP9763200.1"/>
    </source>
</evidence>
<gene>
    <name evidence="3" type="ORF">EGI31_09545</name>
</gene>
<feature type="domain" description="Transposase IS204/IS1001/IS1096/IS1165 helix-turn-helix" evidence="2">
    <location>
        <begin position="90"/>
        <end position="140"/>
    </location>
</feature>
<evidence type="ECO:0000313" key="4">
    <source>
        <dbReference type="Proteomes" id="UP001204144"/>
    </source>
</evidence>
<evidence type="ECO:0000259" key="1">
    <source>
        <dbReference type="Pfam" id="PF01610"/>
    </source>
</evidence>
<organism evidence="3 4">
    <name type="scientific">Lacihabitans soyangensis</name>
    <dbReference type="NCBI Taxonomy" id="869394"/>
    <lineage>
        <taxon>Bacteria</taxon>
        <taxon>Pseudomonadati</taxon>
        <taxon>Bacteroidota</taxon>
        <taxon>Cytophagia</taxon>
        <taxon>Cytophagales</taxon>
        <taxon>Leadbetterellaceae</taxon>
        <taxon>Lacihabitans</taxon>
    </lineage>
</organism>
<reference evidence="3 4" key="1">
    <citation type="submission" date="2018-11" db="EMBL/GenBank/DDBJ databases">
        <title>Novel bacteria species description.</title>
        <authorList>
            <person name="Han J.-H."/>
        </authorList>
    </citation>
    <scope>NUCLEOTIDE SEQUENCE [LARGE SCALE GENOMIC DNA]</scope>
    <source>
        <strain evidence="3 4">KCTC23259</strain>
    </source>
</reference>
<accession>A0AAE3H545</accession>
<comment type="caution">
    <text evidence="3">The sequence shown here is derived from an EMBL/GenBank/DDBJ whole genome shotgun (WGS) entry which is preliminary data.</text>
</comment>
<dbReference type="NCBIfam" id="NF033550">
    <property type="entry name" value="transpos_ISL3"/>
    <property type="match status" value="1"/>
</dbReference>
<dbReference type="RefSeq" id="WP_255036987.1">
    <property type="nucleotide sequence ID" value="NZ_RJUF01000022.1"/>
</dbReference>
<dbReference type="Pfam" id="PF01610">
    <property type="entry name" value="DDE_Tnp_ISL3"/>
    <property type="match status" value="1"/>
</dbReference>
<name>A0AAE3H545_9BACT</name>
<dbReference type="InterPro" id="IPR002560">
    <property type="entry name" value="Transposase_DDE"/>
</dbReference>
<evidence type="ECO:0000259" key="2">
    <source>
        <dbReference type="Pfam" id="PF13542"/>
    </source>
</evidence>
<dbReference type="Pfam" id="PF13542">
    <property type="entry name" value="HTH_Tnp_ISL3"/>
    <property type="match status" value="1"/>
</dbReference>